<dbReference type="Pfam" id="PF04893">
    <property type="entry name" value="Yip1"/>
    <property type="match status" value="1"/>
</dbReference>
<feature type="transmembrane region" description="Helical" evidence="6">
    <location>
        <begin position="154"/>
        <end position="172"/>
    </location>
</feature>
<dbReference type="PANTHER" id="PTHR21236">
    <property type="entry name" value="GOLGI MEMBRANE PROTEIN YIP1"/>
    <property type="match status" value="1"/>
</dbReference>
<dbReference type="GO" id="GO:0000139">
    <property type="term" value="C:Golgi membrane"/>
    <property type="evidence" value="ECO:0007669"/>
    <property type="project" value="UniProtKB-SubCell"/>
</dbReference>
<organism evidence="8">
    <name type="scientific">Cryptosporidium canis</name>
    <dbReference type="NCBI Taxonomy" id="195482"/>
    <lineage>
        <taxon>Eukaryota</taxon>
        <taxon>Sar</taxon>
        <taxon>Alveolata</taxon>
        <taxon>Apicomplexa</taxon>
        <taxon>Conoidasida</taxon>
        <taxon>Coccidia</taxon>
        <taxon>Eucoccidiorida</taxon>
        <taxon>Eimeriorina</taxon>
        <taxon>Cryptosporidiidae</taxon>
        <taxon>Cryptosporidium</taxon>
    </lineage>
</organism>
<evidence type="ECO:0000256" key="4">
    <source>
        <dbReference type="ARBA" id="ARBA00022989"/>
    </source>
</evidence>
<feature type="transmembrane region" description="Helical" evidence="6">
    <location>
        <begin position="69"/>
        <end position="86"/>
    </location>
</feature>
<dbReference type="InterPro" id="IPR006977">
    <property type="entry name" value="Yip1_dom"/>
</dbReference>
<keyword evidence="4 6" id="KW-1133">Transmembrane helix</keyword>
<feature type="transmembrane region" description="Helical" evidence="6">
    <location>
        <begin position="123"/>
        <end position="147"/>
    </location>
</feature>
<reference evidence="8" key="1">
    <citation type="submission" date="2022-10" db="EMBL/GenBank/DDBJ databases">
        <title>Adaptive evolution leads to modifications in subtelomeric GC content in a zoonotic Cryptosporidium species.</title>
        <authorList>
            <person name="Li J."/>
            <person name="Feng Y."/>
            <person name="Xiao L."/>
        </authorList>
    </citation>
    <scope>NUCLEOTIDE SEQUENCE</scope>
    <source>
        <strain evidence="8">33844</strain>
    </source>
</reference>
<dbReference type="Proteomes" id="UP001067231">
    <property type="component" value="Unassembled WGS sequence"/>
</dbReference>
<evidence type="ECO:0000256" key="1">
    <source>
        <dbReference type="ARBA" id="ARBA00004141"/>
    </source>
</evidence>
<protein>
    <recommendedName>
        <fullName evidence="6">Protein YIPF</fullName>
    </recommendedName>
</protein>
<evidence type="ECO:0000259" key="7">
    <source>
        <dbReference type="Pfam" id="PF04893"/>
    </source>
</evidence>
<dbReference type="InterPro" id="IPR045231">
    <property type="entry name" value="Yip1/4-like"/>
</dbReference>
<evidence type="ECO:0000256" key="2">
    <source>
        <dbReference type="ARBA" id="ARBA00010596"/>
    </source>
</evidence>
<proteinExistence type="inferred from homology"/>
<dbReference type="GO" id="GO:0005802">
    <property type="term" value="C:trans-Golgi network"/>
    <property type="evidence" value="ECO:0007669"/>
    <property type="project" value="TreeGrafter"/>
</dbReference>
<dbReference type="EMBL" id="JAPCXC010000051">
    <property type="protein sequence ID" value="KAJ1607992.1"/>
    <property type="molecule type" value="Genomic_DNA"/>
</dbReference>
<comment type="caution">
    <text evidence="8">The sequence shown here is derived from an EMBL/GenBank/DDBJ whole genome shotgun (WGS) entry which is preliminary data.</text>
</comment>
<evidence type="ECO:0000256" key="6">
    <source>
        <dbReference type="RuleBase" id="RU361264"/>
    </source>
</evidence>
<name>A0A9D5HWY8_9CRYT</name>
<comment type="similarity">
    <text evidence="2 6">Belongs to the YIP1 family.</text>
</comment>
<dbReference type="PANTHER" id="PTHR21236:SF1">
    <property type="entry name" value="PROTEIN YIPF6"/>
    <property type="match status" value="1"/>
</dbReference>
<feature type="transmembrane region" description="Helical" evidence="6">
    <location>
        <begin position="98"/>
        <end position="117"/>
    </location>
</feature>
<evidence type="ECO:0000313" key="8">
    <source>
        <dbReference type="EMBL" id="KAJ1607992.1"/>
    </source>
</evidence>
<dbReference type="AlphaFoldDB" id="A0A9D5HWY8"/>
<sequence length="202" mass="22983">MSEFDNELFVLNGEIYNEENSLGTLEEPVLTTIKRDVYLVYSKLHYFVTVGKNDSDSTQNLKMLYNWDLWGPCIILLLLSSCLYIKAPIESKDSIFSVVYFFSIYGAIAVALNALILGIKCSFFAILSLVGYCLFPFAVISFISLIIPYFFVKLAFTLISIFHIYRVLHISISEAAPDEKKVLILYPISLFFFSVAFLVLIN</sequence>
<keyword evidence="5 6" id="KW-0472">Membrane</keyword>
<keyword evidence="3 6" id="KW-0812">Transmembrane</keyword>
<dbReference type="OrthoDB" id="411251at2759"/>
<evidence type="ECO:0000256" key="5">
    <source>
        <dbReference type="ARBA" id="ARBA00023136"/>
    </source>
</evidence>
<gene>
    <name evidence="8" type="ORF">OJ253_2111</name>
</gene>
<comment type="subcellular location">
    <subcellularLocation>
        <location evidence="6">Golgi apparatus membrane</location>
        <topology evidence="6">Multi-pass membrane protein</topology>
    </subcellularLocation>
    <subcellularLocation>
        <location evidence="1">Membrane</location>
        <topology evidence="1">Multi-pass membrane protein</topology>
    </subcellularLocation>
</comment>
<feature type="transmembrane region" description="Helical" evidence="6">
    <location>
        <begin position="184"/>
        <end position="201"/>
    </location>
</feature>
<dbReference type="GO" id="GO:0006888">
    <property type="term" value="P:endoplasmic reticulum to Golgi vesicle-mediated transport"/>
    <property type="evidence" value="ECO:0007669"/>
    <property type="project" value="InterPro"/>
</dbReference>
<feature type="domain" description="Yip1" evidence="7">
    <location>
        <begin position="62"/>
        <end position="198"/>
    </location>
</feature>
<evidence type="ECO:0000256" key="3">
    <source>
        <dbReference type="ARBA" id="ARBA00022692"/>
    </source>
</evidence>
<accession>A0A9D5HWY8</accession>